<dbReference type="SUPFAM" id="SSF48008">
    <property type="entry name" value="GntR ligand-binding domain-like"/>
    <property type="match status" value="1"/>
</dbReference>
<dbReference type="InterPro" id="IPR000524">
    <property type="entry name" value="Tscrpt_reg_HTH_GntR"/>
</dbReference>
<feature type="domain" description="HTH gntR-type" evidence="4">
    <location>
        <begin position="12"/>
        <end position="79"/>
    </location>
</feature>
<sequence>MTTKEKEAGLKLTLSDSAYNILKEGILSGQIIKGNTYTQSEISTLLNLAISPLRVAISKLESEGFINVIPRSGIQIIDSDFSLTRNTYQLRVILEREGIKTYIRTVSDQEISYFRAEHEQLLHDIKTLKNYTALYKKLGKLDSELHTKFIKSLDNKIITKTYLANEELIRLTRLDRIDLASSEMIGCSIKEHLNLINAIENRDQILALNLLDKHLEQSIKRAMGLWGF</sequence>
<dbReference type="InterPro" id="IPR036390">
    <property type="entry name" value="WH_DNA-bd_sf"/>
</dbReference>
<evidence type="ECO:0000313" key="5">
    <source>
        <dbReference type="EMBL" id="AGH44450.1"/>
    </source>
</evidence>
<keyword evidence="3" id="KW-0804">Transcription</keyword>
<gene>
    <name evidence="5" type="ORF">C427_2341</name>
</gene>
<evidence type="ECO:0000256" key="3">
    <source>
        <dbReference type="ARBA" id="ARBA00023163"/>
    </source>
</evidence>
<evidence type="ECO:0000313" key="6">
    <source>
        <dbReference type="Proteomes" id="UP000011864"/>
    </source>
</evidence>
<name>K6YZ19_9ALTE</name>
<dbReference type="InterPro" id="IPR036388">
    <property type="entry name" value="WH-like_DNA-bd_sf"/>
</dbReference>
<protein>
    <recommendedName>
        <fullName evidence="4">HTH gntR-type domain-containing protein</fullName>
    </recommendedName>
</protein>
<dbReference type="AlphaFoldDB" id="K6YZ19"/>
<evidence type="ECO:0000256" key="2">
    <source>
        <dbReference type="ARBA" id="ARBA00023125"/>
    </source>
</evidence>
<dbReference type="GO" id="GO:0003677">
    <property type="term" value="F:DNA binding"/>
    <property type="evidence" value="ECO:0007669"/>
    <property type="project" value="UniProtKB-KW"/>
</dbReference>
<evidence type="ECO:0000256" key="1">
    <source>
        <dbReference type="ARBA" id="ARBA00023015"/>
    </source>
</evidence>
<dbReference type="HOGENOM" id="CLU_017584_5_2_6"/>
<dbReference type="STRING" id="1129794.C427_2341"/>
<proteinExistence type="predicted"/>
<keyword evidence="6" id="KW-1185">Reference proteome</keyword>
<dbReference type="InterPro" id="IPR011711">
    <property type="entry name" value="GntR_C"/>
</dbReference>
<dbReference type="GO" id="GO:0003700">
    <property type="term" value="F:DNA-binding transcription factor activity"/>
    <property type="evidence" value="ECO:0007669"/>
    <property type="project" value="InterPro"/>
</dbReference>
<dbReference type="Pfam" id="PF07729">
    <property type="entry name" value="FCD"/>
    <property type="match status" value="1"/>
</dbReference>
<organism evidence="5 6">
    <name type="scientific">Paraglaciecola psychrophila 170</name>
    <dbReference type="NCBI Taxonomy" id="1129794"/>
    <lineage>
        <taxon>Bacteria</taxon>
        <taxon>Pseudomonadati</taxon>
        <taxon>Pseudomonadota</taxon>
        <taxon>Gammaproteobacteria</taxon>
        <taxon>Alteromonadales</taxon>
        <taxon>Alteromonadaceae</taxon>
        <taxon>Paraglaciecola</taxon>
    </lineage>
</organism>
<dbReference type="PANTHER" id="PTHR43537">
    <property type="entry name" value="TRANSCRIPTIONAL REGULATOR, GNTR FAMILY"/>
    <property type="match status" value="1"/>
</dbReference>
<dbReference type="Proteomes" id="UP000011864">
    <property type="component" value="Chromosome"/>
</dbReference>
<dbReference type="Gene3D" id="1.10.10.10">
    <property type="entry name" value="Winged helix-like DNA-binding domain superfamily/Winged helix DNA-binding domain"/>
    <property type="match status" value="1"/>
</dbReference>
<dbReference type="InterPro" id="IPR008920">
    <property type="entry name" value="TF_FadR/GntR_C"/>
</dbReference>
<dbReference type="Pfam" id="PF00392">
    <property type="entry name" value="GntR"/>
    <property type="match status" value="1"/>
</dbReference>
<keyword evidence="2" id="KW-0238">DNA-binding</keyword>
<dbReference type="eggNOG" id="COG1802">
    <property type="taxonomic scope" value="Bacteria"/>
</dbReference>
<dbReference type="EMBL" id="CP003837">
    <property type="protein sequence ID" value="AGH44450.1"/>
    <property type="molecule type" value="Genomic_DNA"/>
</dbReference>
<dbReference type="PATRIC" id="fig|1129794.4.peg.2319"/>
<reference evidence="5 6" key="1">
    <citation type="journal article" date="2013" name="Genome Announc.">
        <title>Complete Genome Sequence of Glaciecola psychrophila Strain 170T.</title>
        <authorList>
            <person name="Yin J."/>
            <person name="Chen J."/>
            <person name="Liu G."/>
            <person name="Yu Y."/>
            <person name="Song L."/>
            <person name="Wang X."/>
            <person name="Qu X."/>
        </authorList>
    </citation>
    <scope>NUCLEOTIDE SEQUENCE [LARGE SCALE GENOMIC DNA]</scope>
    <source>
        <strain evidence="5 6">170</strain>
    </source>
</reference>
<keyword evidence="1" id="KW-0805">Transcription regulation</keyword>
<dbReference type="OrthoDB" id="9799812at2"/>
<dbReference type="RefSeq" id="WP_007638490.1">
    <property type="nucleotide sequence ID" value="NC_020514.1"/>
</dbReference>
<dbReference type="PANTHER" id="PTHR43537:SF24">
    <property type="entry name" value="GLUCONATE OPERON TRANSCRIPTIONAL REPRESSOR"/>
    <property type="match status" value="1"/>
</dbReference>
<dbReference type="Gene3D" id="1.20.120.530">
    <property type="entry name" value="GntR ligand-binding domain-like"/>
    <property type="match status" value="1"/>
</dbReference>
<dbReference type="PROSITE" id="PS50949">
    <property type="entry name" value="HTH_GNTR"/>
    <property type="match status" value="1"/>
</dbReference>
<dbReference type="KEGG" id="gps:C427_2341"/>
<evidence type="ECO:0000259" key="4">
    <source>
        <dbReference type="PROSITE" id="PS50949"/>
    </source>
</evidence>
<dbReference type="SUPFAM" id="SSF46785">
    <property type="entry name" value="Winged helix' DNA-binding domain"/>
    <property type="match status" value="1"/>
</dbReference>
<accession>K6YZ19</accession>